<sequence>MRRNRGQYFDTTTKTGPAGAIKRFWNAVTAFPAFPTLSLAAAADAATVRWCVVEEEGTERAADFHPPDGTAAPSVDYRLNHPLVNAPSAVDLSGGPLARNFALVLVGSAFEVVGAALQFFPGQKQRCTTVDTSVLTAASPLSVRAAILQHTAEYIYQLEQEKTRLLSQNSQLKRLLNCQMSQDSDGSSSDSPLPKRKKGDNMDDEGIAGMSPQDTDTKEDVLRELVDLRVQLERERRLRMILEDQARGMESQAYTERIREAPATAPHHKVKTEEVTDTTKAAVVVAQSPPELPTPQFSPAPAPVALPAGSTSPPRAHPQPAEPLPSPTADLPQDLSTHSMQPAAPAAVTVAPPVTAREEAAVPPLQSSPCTSPYHASTSRQNLETIVEAIRHLEGDHLFRDDEPHSAAPERMGTCGGDGNTSMLRSSLSILVAPEPVLRQQVIQCGTATRRPGVIVANHS</sequence>
<protein>
    <submittedName>
        <fullName evidence="1">Uncharacterized protein</fullName>
    </submittedName>
</protein>
<gene>
    <name evidence="1" type="ORF">HPB50_016452</name>
</gene>
<dbReference type="Proteomes" id="UP000821845">
    <property type="component" value="Chromosome 3"/>
</dbReference>
<organism evidence="1 2">
    <name type="scientific">Hyalomma asiaticum</name>
    <name type="common">Tick</name>
    <dbReference type="NCBI Taxonomy" id="266040"/>
    <lineage>
        <taxon>Eukaryota</taxon>
        <taxon>Metazoa</taxon>
        <taxon>Ecdysozoa</taxon>
        <taxon>Arthropoda</taxon>
        <taxon>Chelicerata</taxon>
        <taxon>Arachnida</taxon>
        <taxon>Acari</taxon>
        <taxon>Parasitiformes</taxon>
        <taxon>Ixodida</taxon>
        <taxon>Ixodoidea</taxon>
        <taxon>Ixodidae</taxon>
        <taxon>Hyalomminae</taxon>
        <taxon>Hyalomma</taxon>
    </lineage>
</organism>
<evidence type="ECO:0000313" key="1">
    <source>
        <dbReference type="EMBL" id="KAH6936392.1"/>
    </source>
</evidence>
<name>A0ACB7SMG5_HYAAI</name>
<accession>A0ACB7SMG5</accession>
<proteinExistence type="predicted"/>
<comment type="caution">
    <text evidence="1">The sequence shown here is derived from an EMBL/GenBank/DDBJ whole genome shotgun (WGS) entry which is preliminary data.</text>
</comment>
<keyword evidence="2" id="KW-1185">Reference proteome</keyword>
<evidence type="ECO:0000313" key="2">
    <source>
        <dbReference type="Proteomes" id="UP000821845"/>
    </source>
</evidence>
<dbReference type="EMBL" id="CM023483">
    <property type="protein sequence ID" value="KAH6936392.1"/>
    <property type="molecule type" value="Genomic_DNA"/>
</dbReference>
<reference evidence="1" key="1">
    <citation type="submission" date="2020-05" db="EMBL/GenBank/DDBJ databases">
        <title>Large-scale comparative analyses of tick genomes elucidate their genetic diversity and vector capacities.</title>
        <authorList>
            <person name="Jia N."/>
            <person name="Wang J."/>
            <person name="Shi W."/>
            <person name="Du L."/>
            <person name="Sun Y."/>
            <person name="Zhan W."/>
            <person name="Jiang J."/>
            <person name="Wang Q."/>
            <person name="Zhang B."/>
            <person name="Ji P."/>
            <person name="Sakyi L.B."/>
            <person name="Cui X."/>
            <person name="Yuan T."/>
            <person name="Jiang B."/>
            <person name="Yang W."/>
            <person name="Lam T.T.-Y."/>
            <person name="Chang Q."/>
            <person name="Ding S."/>
            <person name="Wang X."/>
            <person name="Zhu J."/>
            <person name="Ruan X."/>
            <person name="Zhao L."/>
            <person name="Wei J."/>
            <person name="Que T."/>
            <person name="Du C."/>
            <person name="Cheng J."/>
            <person name="Dai P."/>
            <person name="Han X."/>
            <person name="Huang E."/>
            <person name="Gao Y."/>
            <person name="Liu J."/>
            <person name="Shao H."/>
            <person name="Ye R."/>
            <person name="Li L."/>
            <person name="Wei W."/>
            <person name="Wang X."/>
            <person name="Wang C."/>
            <person name="Yang T."/>
            <person name="Huo Q."/>
            <person name="Li W."/>
            <person name="Guo W."/>
            <person name="Chen H."/>
            <person name="Zhou L."/>
            <person name="Ni X."/>
            <person name="Tian J."/>
            <person name="Zhou Y."/>
            <person name="Sheng Y."/>
            <person name="Liu T."/>
            <person name="Pan Y."/>
            <person name="Xia L."/>
            <person name="Li J."/>
            <person name="Zhao F."/>
            <person name="Cao W."/>
        </authorList>
    </citation>
    <scope>NUCLEOTIDE SEQUENCE</scope>
    <source>
        <strain evidence="1">Hyas-2018</strain>
    </source>
</reference>